<dbReference type="InterPro" id="IPR045621">
    <property type="entry name" value="BPD_transp_1_N"/>
</dbReference>
<evidence type="ECO:0000256" key="3">
    <source>
        <dbReference type="ARBA" id="ARBA00022475"/>
    </source>
</evidence>
<dbReference type="SUPFAM" id="SSF161098">
    <property type="entry name" value="MetI-like"/>
    <property type="match status" value="1"/>
</dbReference>
<dbReference type="Gene3D" id="1.10.3720.10">
    <property type="entry name" value="MetI-like"/>
    <property type="match status" value="1"/>
</dbReference>
<dbReference type="RefSeq" id="WP_110857767.1">
    <property type="nucleotide sequence ID" value="NZ_QJSQ01000048.1"/>
</dbReference>
<protein>
    <submittedName>
        <fullName evidence="9">Peptide/nickel transport system permease protein</fullName>
    </submittedName>
</protein>
<keyword evidence="4 7" id="KW-0812">Transmembrane</keyword>
<dbReference type="Pfam" id="PF00528">
    <property type="entry name" value="BPD_transp_1"/>
    <property type="match status" value="1"/>
</dbReference>
<comment type="subcellular location">
    <subcellularLocation>
        <location evidence="1 7">Cell membrane</location>
        <topology evidence="1 7">Multi-pass membrane protein</topology>
    </subcellularLocation>
</comment>
<dbReference type="GO" id="GO:0055085">
    <property type="term" value="P:transmembrane transport"/>
    <property type="evidence" value="ECO:0007669"/>
    <property type="project" value="InterPro"/>
</dbReference>
<dbReference type="GO" id="GO:0005886">
    <property type="term" value="C:plasma membrane"/>
    <property type="evidence" value="ECO:0007669"/>
    <property type="project" value="UniProtKB-SubCell"/>
</dbReference>
<proteinExistence type="inferred from homology"/>
<sequence length="341" mass="36936">MADVPLRSGEPAPARAHRSLPWPVRRLLQALPLVVVIAVLNFFWLRLAPGDLADVMAGEAGAATPEYLAALRHQFGTDQPFALQFLAYLKRMAHLDLGWSFRYNESVLHLILDRLPATALLMGGALAIALVFGCLAGTVSAVSRQRWVDVVISVLATLGFATPLLWLGLMLMVLFSAHLHWLPAGGITTPGVVATGWAHVGDVAAHMVLPVFCLAAYYLAIYARLMRAAVLEVGGLDFVRTARAKGVSRVATIRRHVVPNALLPIVTMTALQFGTLFSGSVAIETVFSWPGLGQLALDAVASRDLNLLLGILFFSSVLVLLVNLAMDLTYGWFDPRIEVER</sequence>
<dbReference type="InterPro" id="IPR035906">
    <property type="entry name" value="MetI-like_sf"/>
</dbReference>
<keyword evidence="3" id="KW-1003">Cell membrane</keyword>
<keyword evidence="2 7" id="KW-0813">Transport</keyword>
<feature type="transmembrane region" description="Helical" evidence="7">
    <location>
        <begin position="154"/>
        <end position="177"/>
    </location>
</feature>
<evidence type="ECO:0000313" key="10">
    <source>
        <dbReference type="Proteomes" id="UP000247772"/>
    </source>
</evidence>
<reference evidence="9 10" key="1">
    <citation type="submission" date="2018-06" db="EMBL/GenBank/DDBJ databases">
        <title>Genomic Encyclopedia of Type Strains, Phase IV (KMG-V): Genome sequencing to study the core and pangenomes of soil and plant-associated prokaryotes.</title>
        <authorList>
            <person name="Whitman W."/>
        </authorList>
    </citation>
    <scope>NUCLEOTIDE SEQUENCE [LARGE SCALE GENOMIC DNA]</scope>
    <source>
        <strain evidence="9 10">SRCL-318</strain>
    </source>
</reference>
<dbReference type="PANTHER" id="PTHR43163:SF9">
    <property type="entry name" value="ABC TRANSPORTER PERMEASE PROTEIN"/>
    <property type="match status" value="1"/>
</dbReference>
<accession>A0A2V4SXI5</accession>
<dbReference type="Proteomes" id="UP000247772">
    <property type="component" value="Unassembled WGS sequence"/>
</dbReference>
<evidence type="ECO:0000256" key="1">
    <source>
        <dbReference type="ARBA" id="ARBA00004651"/>
    </source>
</evidence>
<evidence type="ECO:0000313" key="9">
    <source>
        <dbReference type="EMBL" id="PYE13193.1"/>
    </source>
</evidence>
<name>A0A2V4SXI5_9BURK</name>
<evidence type="ECO:0000256" key="5">
    <source>
        <dbReference type="ARBA" id="ARBA00022989"/>
    </source>
</evidence>
<feature type="transmembrane region" description="Helical" evidence="7">
    <location>
        <begin position="27"/>
        <end position="45"/>
    </location>
</feature>
<feature type="transmembrane region" description="Helical" evidence="7">
    <location>
        <begin position="261"/>
        <end position="287"/>
    </location>
</feature>
<comment type="similarity">
    <text evidence="7">Belongs to the binding-protein-dependent transport system permease family.</text>
</comment>
<evidence type="ECO:0000256" key="2">
    <source>
        <dbReference type="ARBA" id="ARBA00022448"/>
    </source>
</evidence>
<dbReference type="InterPro" id="IPR000515">
    <property type="entry name" value="MetI-like"/>
</dbReference>
<organism evidence="9 10">
    <name type="scientific">Paraburkholderia silvatlantica</name>
    <dbReference type="NCBI Taxonomy" id="321895"/>
    <lineage>
        <taxon>Bacteria</taxon>
        <taxon>Pseudomonadati</taxon>
        <taxon>Pseudomonadota</taxon>
        <taxon>Betaproteobacteria</taxon>
        <taxon>Burkholderiales</taxon>
        <taxon>Burkholderiaceae</taxon>
        <taxon>Paraburkholderia</taxon>
    </lineage>
</organism>
<evidence type="ECO:0000256" key="4">
    <source>
        <dbReference type="ARBA" id="ARBA00022692"/>
    </source>
</evidence>
<dbReference type="Pfam" id="PF19300">
    <property type="entry name" value="BPD_transp_1_N"/>
    <property type="match status" value="1"/>
</dbReference>
<feature type="transmembrane region" description="Helical" evidence="7">
    <location>
        <begin position="119"/>
        <end position="142"/>
    </location>
</feature>
<feature type="domain" description="ABC transmembrane type-1" evidence="8">
    <location>
        <begin position="115"/>
        <end position="330"/>
    </location>
</feature>
<dbReference type="AlphaFoldDB" id="A0A2V4SXI5"/>
<dbReference type="OrthoDB" id="9803623at2"/>
<keyword evidence="5 7" id="KW-1133">Transmembrane helix</keyword>
<keyword evidence="6 7" id="KW-0472">Membrane</keyword>
<comment type="caution">
    <text evidence="9">The sequence shown here is derived from an EMBL/GenBank/DDBJ whole genome shotgun (WGS) entry which is preliminary data.</text>
</comment>
<evidence type="ECO:0000256" key="6">
    <source>
        <dbReference type="ARBA" id="ARBA00023136"/>
    </source>
</evidence>
<evidence type="ECO:0000256" key="7">
    <source>
        <dbReference type="RuleBase" id="RU363032"/>
    </source>
</evidence>
<dbReference type="PANTHER" id="PTHR43163">
    <property type="entry name" value="DIPEPTIDE TRANSPORT SYSTEM PERMEASE PROTEIN DPPB-RELATED"/>
    <property type="match status" value="1"/>
</dbReference>
<feature type="transmembrane region" description="Helical" evidence="7">
    <location>
        <begin position="307"/>
        <end position="326"/>
    </location>
</feature>
<dbReference type="PROSITE" id="PS50928">
    <property type="entry name" value="ABC_TM1"/>
    <property type="match status" value="1"/>
</dbReference>
<dbReference type="EMBL" id="QJSQ01000048">
    <property type="protein sequence ID" value="PYE13193.1"/>
    <property type="molecule type" value="Genomic_DNA"/>
</dbReference>
<evidence type="ECO:0000259" key="8">
    <source>
        <dbReference type="PROSITE" id="PS50928"/>
    </source>
</evidence>
<dbReference type="CDD" id="cd06261">
    <property type="entry name" value="TM_PBP2"/>
    <property type="match status" value="1"/>
</dbReference>
<feature type="transmembrane region" description="Helical" evidence="7">
    <location>
        <begin position="197"/>
        <end position="220"/>
    </location>
</feature>
<gene>
    <name evidence="9" type="ORF">C7410_1488</name>
</gene>